<proteinExistence type="predicted"/>
<dbReference type="OrthoDB" id="3251507at2759"/>
<evidence type="ECO:0000256" key="1">
    <source>
        <dbReference type="SAM" id="MobiDB-lite"/>
    </source>
</evidence>
<dbReference type="PANTHER" id="PTHR42037">
    <property type="match status" value="1"/>
</dbReference>
<feature type="region of interest" description="Disordered" evidence="1">
    <location>
        <begin position="377"/>
        <end position="402"/>
    </location>
</feature>
<evidence type="ECO:0000313" key="2">
    <source>
        <dbReference type="EMBL" id="CAI4214473.1"/>
    </source>
</evidence>
<dbReference type="PANTHER" id="PTHR42037:SF1">
    <property type="match status" value="1"/>
</dbReference>
<name>A0A9P1M8T1_9PEZI</name>
<feature type="compositionally biased region" description="Polar residues" evidence="1">
    <location>
        <begin position="379"/>
        <end position="402"/>
    </location>
</feature>
<dbReference type="EMBL" id="CALLCH030000011">
    <property type="protein sequence ID" value="CAI4214473.1"/>
    <property type="molecule type" value="Genomic_DNA"/>
</dbReference>
<comment type="caution">
    <text evidence="2">The sequence shown here is derived from an EMBL/GenBank/DDBJ whole genome shotgun (WGS) entry which is preliminary data.</text>
</comment>
<accession>A0A9P1M8T1</accession>
<dbReference type="Proteomes" id="UP000838763">
    <property type="component" value="Unassembled WGS sequence"/>
</dbReference>
<gene>
    <name evidence="2" type="ORF">PPNO1_LOCUS4206</name>
</gene>
<protein>
    <submittedName>
        <fullName evidence="2">Uncharacterized protein</fullName>
    </submittedName>
</protein>
<evidence type="ECO:0000313" key="3">
    <source>
        <dbReference type="Proteomes" id="UP000838763"/>
    </source>
</evidence>
<dbReference type="AlphaFoldDB" id="A0A9P1M8T1"/>
<reference evidence="2" key="1">
    <citation type="submission" date="2022-11" db="EMBL/GenBank/DDBJ databases">
        <authorList>
            <person name="Scott C."/>
            <person name="Bruce N."/>
        </authorList>
    </citation>
    <scope>NUCLEOTIDE SEQUENCE</scope>
</reference>
<organism evidence="2 3">
    <name type="scientific">Parascedosporium putredinis</name>
    <dbReference type="NCBI Taxonomy" id="1442378"/>
    <lineage>
        <taxon>Eukaryota</taxon>
        <taxon>Fungi</taxon>
        <taxon>Dikarya</taxon>
        <taxon>Ascomycota</taxon>
        <taxon>Pezizomycotina</taxon>
        <taxon>Sordariomycetes</taxon>
        <taxon>Hypocreomycetidae</taxon>
        <taxon>Microascales</taxon>
        <taxon>Microascaceae</taxon>
        <taxon>Parascedosporium</taxon>
    </lineage>
</organism>
<sequence>MHGILSRTQAPRSSIHCDIKRLSDLRRRFHLNLAIACDNDKGGPSTTALAVQDREDALVYWIAANGDSQGGISPEVAAHLEGLIRDLANIVGLPQTAEAREGLERAFVEKFINFKSPKVKKENMRLSNAAERCIKYLSTGMESEASDNYVNVVGARGVSVVEWLRKFDKSHNARPATQLCSLAYSERHKPEMNELKAIITRLETCPDVAKAFHIVYHTVGRLASHVRTPRQLIRDATDLQERTGGTSHLDPADERTTALDSLRRMVRAEDERFERLSGNLQVMGPQLYLDKGMQEFFDDEAGPPPSVHAEVQVLDHFYQQKLTYVYGDAWLEQRGVLQHMIEDMRKLVLVRLRDMLGPLPYRTDSLTAITEKEELPYWSENSMSEDMSAAETDSSQAMGGDT</sequence>
<keyword evidence="3" id="KW-1185">Reference proteome</keyword>